<gene>
    <name evidence="1" type="ORF">Tco_0773937</name>
</gene>
<dbReference type="PANTHER" id="PTHR36617:SF5">
    <property type="entry name" value="OS05G0421675 PROTEIN"/>
    <property type="match status" value="1"/>
</dbReference>
<evidence type="ECO:0008006" key="3">
    <source>
        <dbReference type="Google" id="ProtNLM"/>
    </source>
</evidence>
<dbReference type="EMBL" id="BQNB010011494">
    <property type="protein sequence ID" value="GJS91301.1"/>
    <property type="molecule type" value="Genomic_DNA"/>
</dbReference>
<comment type="caution">
    <text evidence="1">The sequence shown here is derived from an EMBL/GenBank/DDBJ whole genome shotgun (WGS) entry which is preliminary data.</text>
</comment>
<reference evidence="1" key="1">
    <citation type="journal article" date="2022" name="Int. J. Mol. Sci.">
        <title>Draft Genome of Tanacetum Coccineum: Genomic Comparison of Closely Related Tanacetum-Family Plants.</title>
        <authorList>
            <person name="Yamashiro T."/>
            <person name="Shiraishi A."/>
            <person name="Nakayama K."/>
            <person name="Satake H."/>
        </authorList>
    </citation>
    <scope>NUCLEOTIDE SEQUENCE</scope>
</reference>
<dbReference type="PANTHER" id="PTHR36617">
    <property type="entry name" value="PROTEIN, PUTATIVE-RELATED"/>
    <property type="match status" value="1"/>
</dbReference>
<sequence>MLAHVKKKVGNGSTTLFWKDPWFADSPLINSFPRLFALECNKNATVADKIHDISMSHSFRRSPRGGVEEEQYRSLVDKGSPTRWVKAVPIKINILAWKVCLDRLPTRLNLSLRGIDSPL</sequence>
<evidence type="ECO:0000313" key="1">
    <source>
        <dbReference type="EMBL" id="GJS91301.1"/>
    </source>
</evidence>
<proteinExistence type="predicted"/>
<name>A0ABQ4ZPC2_9ASTR</name>
<organism evidence="1 2">
    <name type="scientific">Tanacetum coccineum</name>
    <dbReference type="NCBI Taxonomy" id="301880"/>
    <lineage>
        <taxon>Eukaryota</taxon>
        <taxon>Viridiplantae</taxon>
        <taxon>Streptophyta</taxon>
        <taxon>Embryophyta</taxon>
        <taxon>Tracheophyta</taxon>
        <taxon>Spermatophyta</taxon>
        <taxon>Magnoliopsida</taxon>
        <taxon>eudicotyledons</taxon>
        <taxon>Gunneridae</taxon>
        <taxon>Pentapetalae</taxon>
        <taxon>asterids</taxon>
        <taxon>campanulids</taxon>
        <taxon>Asterales</taxon>
        <taxon>Asteraceae</taxon>
        <taxon>Asteroideae</taxon>
        <taxon>Anthemideae</taxon>
        <taxon>Anthemidinae</taxon>
        <taxon>Tanacetum</taxon>
    </lineage>
</organism>
<accession>A0ABQ4ZPC2</accession>
<reference evidence="1" key="2">
    <citation type="submission" date="2022-01" db="EMBL/GenBank/DDBJ databases">
        <authorList>
            <person name="Yamashiro T."/>
            <person name="Shiraishi A."/>
            <person name="Satake H."/>
            <person name="Nakayama K."/>
        </authorList>
    </citation>
    <scope>NUCLEOTIDE SEQUENCE</scope>
</reference>
<evidence type="ECO:0000313" key="2">
    <source>
        <dbReference type="Proteomes" id="UP001151760"/>
    </source>
</evidence>
<protein>
    <recommendedName>
        <fullName evidence="3">Reverse transcriptase zinc-binding domain-containing protein</fullName>
    </recommendedName>
</protein>
<dbReference type="Proteomes" id="UP001151760">
    <property type="component" value="Unassembled WGS sequence"/>
</dbReference>
<keyword evidence="2" id="KW-1185">Reference proteome</keyword>